<evidence type="ECO:0000313" key="2">
    <source>
        <dbReference type="EMBL" id="RDW71537.1"/>
    </source>
</evidence>
<reference evidence="2 3" key="1">
    <citation type="journal article" date="2018" name="IMA Fungus">
        <title>IMA Genome-F 9: Draft genome sequence of Annulohypoxylon stygium, Aspergillus mulundensis, Berkeleyomyces basicola (syn. Thielaviopsis basicola), Ceratocystis smalleyi, two Cercospora beticola strains, Coleophoma cylindrospora, Fusarium fracticaudum, Phialophora cf. hyalina, and Morchella septimelata.</title>
        <authorList>
            <person name="Wingfield B.D."/>
            <person name="Bills G.F."/>
            <person name="Dong Y."/>
            <person name="Huang W."/>
            <person name="Nel W.J."/>
            <person name="Swalarsk-Parry B.S."/>
            <person name="Vaghefi N."/>
            <person name="Wilken P.M."/>
            <person name="An Z."/>
            <person name="de Beer Z.W."/>
            <person name="De Vos L."/>
            <person name="Chen L."/>
            <person name="Duong T.A."/>
            <person name="Gao Y."/>
            <person name="Hammerbacher A."/>
            <person name="Kikkert J.R."/>
            <person name="Li Y."/>
            <person name="Li H."/>
            <person name="Li K."/>
            <person name="Li Q."/>
            <person name="Liu X."/>
            <person name="Ma X."/>
            <person name="Naidoo K."/>
            <person name="Pethybridge S.J."/>
            <person name="Sun J."/>
            <person name="Steenkamp E.T."/>
            <person name="van der Nest M.A."/>
            <person name="van Wyk S."/>
            <person name="Wingfield M.J."/>
            <person name="Xiong C."/>
            <person name="Yue Q."/>
            <person name="Zhang X."/>
        </authorList>
    </citation>
    <scope>NUCLEOTIDE SEQUENCE [LARGE SCALE GENOMIC DNA]</scope>
    <source>
        <strain evidence="2 3">BP6252</strain>
    </source>
</reference>
<dbReference type="Proteomes" id="UP000256645">
    <property type="component" value="Unassembled WGS sequence"/>
</dbReference>
<evidence type="ECO:0000256" key="1">
    <source>
        <dbReference type="SAM" id="SignalP"/>
    </source>
</evidence>
<evidence type="ECO:0000313" key="3">
    <source>
        <dbReference type="Proteomes" id="UP000256645"/>
    </source>
</evidence>
<gene>
    <name evidence="2" type="ORF">BP6252_08100</name>
</gene>
<evidence type="ECO:0008006" key="4">
    <source>
        <dbReference type="Google" id="ProtNLM"/>
    </source>
</evidence>
<feature type="chain" id="PRO_5017631910" description="GPI anchored protein" evidence="1">
    <location>
        <begin position="21"/>
        <end position="245"/>
    </location>
</feature>
<sequence>MLSIQFSAFAIAATLALASASPQATTSIPPITNPAGSLGLGALCDTTSQCANSVACFTSNAAHASCGAVGAACSTGAQCSSSLCSSGVCQPFASSLGSTPTTSSATATGTLGLGAVCSSTSDCANGADCYGVTSGTITTCGSFQGSCDTDDQCATNTCVNGLCGGFLASSLYRITSTASSTNIPSATGIASSFNASSVGTGSTTLAAQTATTTSATSTPLFTGGATREKIGSGLFVAAMVGAWAL</sequence>
<protein>
    <recommendedName>
        <fullName evidence="4">GPI anchored protein</fullName>
    </recommendedName>
</protein>
<comment type="caution">
    <text evidence="2">The sequence shown here is derived from an EMBL/GenBank/DDBJ whole genome shotgun (WGS) entry which is preliminary data.</text>
</comment>
<name>A0A3D8RBV7_9HELO</name>
<dbReference type="AlphaFoldDB" id="A0A3D8RBV7"/>
<accession>A0A3D8RBV7</accession>
<organism evidence="2 3">
    <name type="scientific">Coleophoma cylindrospora</name>
    <dbReference type="NCBI Taxonomy" id="1849047"/>
    <lineage>
        <taxon>Eukaryota</taxon>
        <taxon>Fungi</taxon>
        <taxon>Dikarya</taxon>
        <taxon>Ascomycota</taxon>
        <taxon>Pezizomycotina</taxon>
        <taxon>Leotiomycetes</taxon>
        <taxon>Helotiales</taxon>
        <taxon>Dermateaceae</taxon>
        <taxon>Coleophoma</taxon>
    </lineage>
</organism>
<dbReference type="OrthoDB" id="5413589at2759"/>
<keyword evidence="1" id="KW-0732">Signal</keyword>
<dbReference type="EMBL" id="PDLM01000008">
    <property type="protein sequence ID" value="RDW71537.1"/>
    <property type="molecule type" value="Genomic_DNA"/>
</dbReference>
<keyword evidence="3" id="KW-1185">Reference proteome</keyword>
<proteinExistence type="predicted"/>
<feature type="signal peptide" evidence="1">
    <location>
        <begin position="1"/>
        <end position="20"/>
    </location>
</feature>